<comment type="caution">
    <text evidence="2">The sequence shown here is derived from an EMBL/GenBank/DDBJ whole genome shotgun (WGS) entry which is preliminary data.</text>
</comment>
<feature type="region of interest" description="Disordered" evidence="1">
    <location>
        <begin position="1"/>
        <end position="142"/>
    </location>
</feature>
<feature type="compositionally biased region" description="Low complexity" evidence="1">
    <location>
        <begin position="324"/>
        <end position="335"/>
    </location>
</feature>
<name>A0ABV2AJG1_9EUKA</name>
<feature type="region of interest" description="Disordered" evidence="1">
    <location>
        <begin position="182"/>
        <end position="218"/>
    </location>
</feature>
<accession>A0ABV2AJG1</accession>
<evidence type="ECO:0000256" key="1">
    <source>
        <dbReference type="SAM" id="MobiDB-lite"/>
    </source>
</evidence>
<dbReference type="EMBL" id="JBDODL010000404">
    <property type="protein sequence ID" value="MES1919800.1"/>
    <property type="molecule type" value="Genomic_DNA"/>
</dbReference>
<organism evidence="2 3">
    <name type="scientific">Bonamia ostreae</name>
    <dbReference type="NCBI Taxonomy" id="126728"/>
    <lineage>
        <taxon>Eukaryota</taxon>
        <taxon>Sar</taxon>
        <taxon>Rhizaria</taxon>
        <taxon>Endomyxa</taxon>
        <taxon>Ascetosporea</taxon>
        <taxon>Haplosporida</taxon>
        <taxon>Bonamia</taxon>
    </lineage>
</organism>
<feature type="compositionally biased region" description="Basic and acidic residues" evidence="1">
    <location>
        <begin position="78"/>
        <end position="93"/>
    </location>
</feature>
<evidence type="ECO:0000313" key="3">
    <source>
        <dbReference type="Proteomes" id="UP001439008"/>
    </source>
</evidence>
<protein>
    <submittedName>
        <fullName evidence="2">Uncharacterized protein</fullName>
    </submittedName>
</protein>
<evidence type="ECO:0000313" key="2">
    <source>
        <dbReference type="EMBL" id="MES1919800.1"/>
    </source>
</evidence>
<feature type="compositionally biased region" description="Basic and acidic residues" evidence="1">
    <location>
        <begin position="356"/>
        <end position="370"/>
    </location>
</feature>
<feature type="compositionally biased region" description="Basic and acidic residues" evidence="1">
    <location>
        <begin position="114"/>
        <end position="134"/>
    </location>
</feature>
<feature type="compositionally biased region" description="Basic and acidic residues" evidence="1">
    <location>
        <begin position="202"/>
        <end position="211"/>
    </location>
</feature>
<proteinExistence type="predicted"/>
<reference evidence="2 3" key="1">
    <citation type="journal article" date="2024" name="BMC Biol.">
        <title>Comparative genomics of Ascetosporea gives new insight into the evolutionary basis for animal parasitism in Rhizaria.</title>
        <authorList>
            <person name="Hiltunen Thoren M."/>
            <person name="Onut-Brannstrom I."/>
            <person name="Alfjorden A."/>
            <person name="Peckova H."/>
            <person name="Swords F."/>
            <person name="Hooper C."/>
            <person name="Holzer A.S."/>
            <person name="Bass D."/>
            <person name="Burki F."/>
        </authorList>
    </citation>
    <scope>NUCLEOTIDE SEQUENCE [LARGE SCALE GENOMIC DNA]</scope>
    <source>
        <strain evidence="2">20-A016</strain>
    </source>
</reference>
<dbReference type="Proteomes" id="UP001439008">
    <property type="component" value="Unassembled WGS sequence"/>
</dbReference>
<feature type="compositionally biased region" description="Basic residues" evidence="1">
    <location>
        <begin position="50"/>
        <end position="61"/>
    </location>
</feature>
<feature type="region of interest" description="Disordered" evidence="1">
    <location>
        <begin position="253"/>
        <end position="417"/>
    </location>
</feature>
<gene>
    <name evidence="2" type="ORF">MHBO_001564</name>
</gene>
<feature type="compositionally biased region" description="Basic and acidic residues" evidence="1">
    <location>
        <begin position="1"/>
        <end position="20"/>
    </location>
</feature>
<keyword evidence="3" id="KW-1185">Reference proteome</keyword>
<sequence length="417" mass="49845">MADARSDSESHIYTKPHRYESDDDEEYSRNGRRPKNRESFSRQQNYNRNKQNRSSRQRPYRKKDQFNDHFSANRRPKNYKDGRNTENDFRNDDFENGQFDQTELSKKNFFTGETKWRKERNWRSPSRDVRRSDRNAPNLSPQEIQSLVLDEHEKFNRAYNRLLKDHHDAVQKLLKIRNGQNSKNFADYSSPRSFRNNYDDYEEKKYPRESQRNFARNAETRYQEKISRGLRFPSKIDYDKDFKLNVNAREFVPSNKKDEQDQNYGQNKRNFNRRRNLDNRRRNDSKPKPSWADNELSNREASAEENNFENEYTWAPQEKKVEENVSSESEVNLNEITALDGLSSEGGNIDWDDDIKDDKNKNDDKNKKVDFDEDDQKVDGDNQKVGIGGDDQNDDKNKKVDFDEDDQKDDGDNKKDK</sequence>
<feature type="compositionally biased region" description="Basic and acidic residues" evidence="1">
    <location>
        <begin position="275"/>
        <end position="287"/>
    </location>
</feature>